<accession>A0A8E2EQJ4</accession>
<dbReference type="EMBL" id="KV750821">
    <property type="protein sequence ID" value="OCL03057.1"/>
    <property type="molecule type" value="Genomic_DNA"/>
</dbReference>
<proteinExistence type="predicted"/>
<sequence>MPPRGRPRGSGRGGARPSERQAAKPTESELAAAAESSEAAPASAPELKQGAESSTTTQEMPDAAPLQASSEHADQPPAAT</sequence>
<feature type="region of interest" description="Disordered" evidence="1">
    <location>
        <begin position="1"/>
        <end position="80"/>
    </location>
</feature>
<feature type="compositionally biased region" description="Low complexity" evidence="1">
    <location>
        <begin position="28"/>
        <end position="47"/>
    </location>
</feature>
<evidence type="ECO:0000256" key="1">
    <source>
        <dbReference type="SAM" id="MobiDB-lite"/>
    </source>
</evidence>
<dbReference type="Proteomes" id="UP000250140">
    <property type="component" value="Unassembled WGS sequence"/>
</dbReference>
<feature type="non-terminal residue" evidence="2">
    <location>
        <position position="80"/>
    </location>
</feature>
<keyword evidence="3" id="KW-1185">Reference proteome</keyword>
<evidence type="ECO:0000313" key="3">
    <source>
        <dbReference type="Proteomes" id="UP000250140"/>
    </source>
</evidence>
<organism evidence="2 3">
    <name type="scientific">Glonium stellatum</name>
    <dbReference type="NCBI Taxonomy" id="574774"/>
    <lineage>
        <taxon>Eukaryota</taxon>
        <taxon>Fungi</taxon>
        <taxon>Dikarya</taxon>
        <taxon>Ascomycota</taxon>
        <taxon>Pezizomycotina</taxon>
        <taxon>Dothideomycetes</taxon>
        <taxon>Pleosporomycetidae</taxon>
        <taxon>Gloniales</taxon>
        <taxon>Gloniaceae</taxon>
        <taxon>Glonium</taxon>
    </lineage>
</organism>
<reference evidence="2 3" key="1">
    <citation type="journal article" date="2016" name="Nat. Commun.">
        <title>Ectomycorrhizal ecology is imprinted in the genome of the dominant symbiotic fungus Cenococcum geophilum.</title>
        <authorList>
            <consortium name="DOE Joint Genome Institute"/>
            <person name="Peter M."/>
            <person name="Kohler A."/>
            <person name="Ohm R.A."/>
            <person name="Kuo A."/>
            <person name="Krutzmann J."/>
            <person name="Morin E."/>
            <person name="Arend M."/>
            <person name="Barry K.W."/>
            <person name="Binder M."/>
            <person name="Choi C."/>
            <person name="Clum A."/>
            <person name="Copeland A."/>
            <person name="Grisel N."/>
            <person name="Haridas S."/>
            <person name="Kipfer T."/>
            <person name="LaButti K."/>
            <person name="Lindquist E."/>
            <person name="Lipzen A."/>
            <person name="Maire R."/>
            <person name="Meier B."/>
            <person name="Mihaltcheva S."/>
            <person name="Molinier V."/>
            <person name="Murat C."/>
            <person name="Poggeler S."/>
            <person name="Quandt C.A."/>
            <person name="Sperisen C."/>
            <person name="Tritt A."/>
            <person name="Tisserant E."/>
            <person name="Crous P.W."/>
            <person name="Henrissat B."/>
            <person name="Nehls U."/>
            <person name="Egli S."/>
            <person name="Spatafora J.W."/>
            <person name="Grigoriev I.V."/>
            <person name="Martin F.M."/>
        </authorList>
    </citation>
    <scope>NUCLEOTIDE SEQUENCE [LARGE SCALE GENOMIC DNA]</scope>
    <source>
        <strain evidence="2 3">CBS 207.34</strain>
    </source>
</reference>
<evidence type="ECO:0000313" key="2">
    <source>
        <dbReference type="EMBL" id="OCL03057.1"/>
    </source>
</evidence>
<name>A0A8E2EQJ4_9PEZI</name>
<protein>
    <submittedName>
        <fullName evidence="2">Uncharacterized protein</fullName>
    </submittedName>
</protein>
<dbReference type="AlphaFoldDB" id="A0A8E2EQJ4"/>
<gene>
    <name evidence="2" type="ORF">AOQ84DRAFT_228073</name>
</gene>